<feature type="compositionally biased region" description="Basic residues" evidence="6">
    <location>
        <begin position="460"/>
        <end position="470"/>
    </location>
</feature>
<feature type="compositionally biased region" description="Basic and acidic residues" evidence="6">
    <location>
        <begin position="734"/>
        <end position="745"/>
    </location>
</feature>
<evidence type="ECO:0000256" key="6">
    <source>
        <dbReference type="SAM" id="MobiDB-lite"/>
    </source>
</evidence>
<evidence type="ECO:0000313" key="9">
    <source>
        <dbReference type="EMBL" id="KAK7461004.1"/>
    </source>
</evidence>
<dbReference type="PANTHER" id="PTHR12064">
    <property type="entry name" value="METAL TRANSPORTER CNNM"/>
    <property type="match status" value="1"/>
</dbReference>
<evidence type="ECO:0000256" key="1">
    <source>
        <dbReference type="ARBA" id="ARBA00004141"/>
    </source>
</evidence>
<name>A0ABR1JM33_9AGAR</name>
<feature type="compositionally biased region" description="Low complexity" evidence="6">
    <location>
        <begin position="608"/>
        <end position="635"/>
    </location>
</feature>
<dbReference type="InterPro" id="IPR045095">
    <property type="entry name" value="ACDP"/>
</dbReference>
<keyword evidence="10" id="KW-1185">Reference proteome</keyword>
<evidence type="ECO:0000256" key="5">
    <source>
        <dbReference type="PROSITE-ProRule" id="PRU01193"/>
    </source>
</evidence>
<feature type="domain" description="CNNM transmembrane" evidence="8">
    <location>
        <begin position="55"/>
        <end position="239"/>
    </location>
</feature>
<dbReference type="PANTHER" id="PTHR12064:SF90">
    <property type="entry name" value="CNNM TRANSMEMBRANE DOMAIN-CONTAINING PROTEIN"/>
    <property type="match status" value="1"/>
</dbReference>
<evidence type="ECO:0000256" key="7">
    <source>
        <dbReference type="SAM" id="Phobius"/>
    </source>
</evidence>
<dbReference type="InterPro" id="IPR044751">
    <property type="entry name" value="Ion_transp-like_CBS"/>
</dbReference>
<feature type="region of interest" description="Disordered" evidence="6">
    <location>
        <begin position="654"/>
        <end position="745"/>
    </location>
</feature>
<feature type="transmembrane region" description="Helical" evidence="7">
    <location>
        <begin position="175"/>
        <end position="198"/>
    </location>
</feature>
<comment type="caution">
    <text evidence="9">The sequence shown here is derived from an EMBL/GenBank/DDBJ whole genome shotgun (WGS) entry which is preliminary data.</text>
</comment>
<evidence type="ECO:0000259" key="8">
    <source>
        <dbReference type="PROSITE" id="PS51846"/>
    </source>
</evidence>
<evidence type="ECO:0000256" key="2">
    <source>
        <dbReference type="ARBA" id="ARBA00022692"/>
    </source>
</evidence>
<keyword evidence="3 5" id="KW-1133">Transmembrane helix</keyword>
<evidence type="ECO:0000313" key="10">
    <source>
        <dbReference type="Proteomes" id="UP001498398"/>
    </source>
</evidence>
<dbReference type="PROSITE" id="PS51846">
    <property type="entry name" value="CNNM"/>
    <property type="match status" value="1"/>
</dbReference>
<feature type="compositionally biased region" description="Basic and acidic residues" evidence="6">
    <location>
        <begin position="594"/>
        <end position="607"/>
    </location>
</feature>
<proteinExistence type="predicted"/>
<accession>A0ABR1JM33</accession>
<dbReference type="SUPFAM" id="SSF54631">
    <property type="entry name" value="CBS-domain pair"/>
    <property type="match status" value="1"/>
</dbReference>
<reference evidence="9 10" key="1">
    <citation type="submission" date="2024-01" db="EMBL/GenBank/DDBJ databases">
        <title>A draft genome for the cacao thread blight pathogen Marasmiellus scandens.</title>
        <authorList>
            <person name="Baruah I.K."/>
            <person name="Leung J."/>
            <person name="Bukari Y."/>
            <person name="Amoako-Attah I."/>
            <person name="Meinhardt L.W."/>
            <person name="Bailey B.A."/>
            <person name="Cohen S.P."/>
        </authorList>
    </citation>
    <scope>NUCLEOTIDE SEQUENCE [LARGE SCALE GENOMIC DNA]</scope>
    <source>
        <strain evidence="9 10">GH-19</strain>
    </source>
</reference>
<organism evidence="9 10">
    <name type="scientific">Marasmiellus scandens</name>
    <dbReference type="NCBI Taxonomy" id="2682957"/>
    <lineage>
        <taxon>Eukaryota</taxon>
        <taxon>Fungi</taxon>
        <taxon>Dikarya</taxon>
        <taxon>Basidiomycota</taxon>
        <taxon>Agaricomycotina</taxon>
        <taxon>Agaricomycetes</taxon>
        <taxon>Agaricomycetidae</taxon>
        <taxon>Agaricales</taxon>
        <taxon>Marasmiineae</taxon>
        <taxon>Omphalotaceae</taxon>
        <taxon>Marasmiellus</taxon>
    </lineage>
</organism>
<gene>
    <name evidence="9" type="ORF">VKT23_008931</name>
</gene>
<dbReference type="InterPro" id="IPR046342">
    <property type="entry name" value="CBS_dom_sf"/>
</dbReference>
<feature type="transmembrane region" description="Helical" evidence="7">
    <location>
        <begin position="142"/>
        <end position="163"/>
    </location>
</feature>
<keyword evidence="2 5" id="KW-0812">Transmembrane</keyword>
<comment type="subcellular location">
    <subcellularLocation>
        <location evidence="1">Membrane</location>
        <topology evidence="1">Multi-pass membrane protein</topology>
    </subcellularLocation>
</comment>
<feature type="compositionally biased region" description="Basic and acidic residues" evidence="6">
    <location>
        <begin position="690"/>
        <end position="700"/>
    </location>
</feature>
<dbReference type="EMBL" id="JBANRG010000014">
    <property type="protein sequence ID" value="KAK7461004.1"/>
    <property type="molecule type" value="Genomic_DNA"/>
</dbReference>
<dbReference type="Proteomes" id="UP001498398">
    <property type="component" value="Unassembled WGS sequence"/>
</dbReference>
<feature type="compositionally biased region" description="Acidic residues" evidence="6">
    <location>
        <begin position="407"/>
        <end position="424"/>
    </location>
</feature>
<feature type="compositionally biased region" description="Basic and acidic residues" evidence="6">
    <location>
        <begin position="710"/>
        <end position="724"/>
    </location>
</feature>
<protein>
    <recommendedName>
        <fullName evidence="8">CNNM transmembrane domain-containing protein</fullName>
    </recommendedName>
</protein>
<feature type="region of interest" description="Disordered" evidence="6">
    <location>
        <begin position="400"/>
        <end position="484"/>
    </location>
</feature>
<keyword evidence="4 5" id="KW-0472">Membrane</keyword>
<dbReference type="Pfam" id="PF01595">
    <property type="entry name" value="CNNM"/>
    <property type="match status" value="1"/>
</dbReference>
<dbReference type="InterPro" id="IPR002550">
    <property type="entry name" value="CNNM"/>
</dbReference>
<feature type="transmembrane region" description="Helical" evidence="7">
    <location>
        <begin position="112"/>
        <end position="130"/>
    </location>
</feature>
<dbReference type="CDD" id="cd04590">
    <property type="entry name" value="CBS_pair_CorC_HlyC_assoc"/>
    <property type="match status" value="1"/>
</dbReference>
<feature type="compositionally biased region" description="Basic and acidic residues" evidence="6">
    <location>
        <begin position="429"/>
        <end position="445"/>
    </location>
</feature>
<sequence length="745" mass="80670">MAPTPRGGPSLGPRSSRIIYSLFAVVSAASKYFYQDEQTTHRLAKRDSISKFDPNKPQDIAFAVLIPILVLLSGLFAGLTLGYMSLDQTQLNVLSVSGTPEQRKYANQIKPIRANGHLLLVTLLLANMIVNETLPIIFDEIIGGGFVSVVISTALIVIFAEIIPQSLFTRHGLYLGAKGVWITRFLIILLGIVAWPIAKFLDWILGSNHGIIYRRVELKELIAMHSSSQAHGGDLKTDTVAIIGATLDLQEKVVSQAMTPLEQVFMLDIESKLDYALLKKIVESGHSRVPVYELVDAPLTVSLDGTSRNAEKKTQKAKKIIGILLVKQCVLLDPKDATPIRNLQLNKVPFVPKNETLLGILDKFQEGRSHMAIVTRFSREKAKSVKKAVKSTLTQRLKQRVGIDTSDSSDDSDDEYVGDSDSEDNGPNVDKDATLRGDGVLEKDFTNGVGGSDGGSSKDKPKRSKKRKSKKNAEDEETGEMNQKKMSMLAISNLEASMPADAVLTKDGANEFLQGYADPSIDALGIITLEDVLEELIGEEIYDEFDSEGAHGEPYIHTAATEPPATLAPPKSLAANVKNLNFLRSRSAPGRPRNQADTEKVTEKETQVEGTKPTADASTIPAPAAPSEPSAAKTAVAPDNPAIEALLLAKRRQASNVGPNTARVAGTKGKFKSGPLKRGVTSPEAIPHTGTEETKKDGDTRLVPTALGDIEEKPRSKSDPDHLAADIATGQAERIPDEKDKDGYE</sequence>
<feature type="transmembrane region" description="Helical" evidence="7">
    <location>
        <begin position="60"/>
        <end position="84"/>
    </location>
</feature>
<dbReference type="Gene3D" id="3.10.580.10">
    <property type="entry name" value="CBS-domain"/>
    <property type="match status" value="2"/>
</dbReference>
<feature type="region of interest" description="Disordered" evidence="6">
    <location>
        <begin position="583"/>
        <end position="637"/>
    </location>
</feature>
<evidence type="ECO:0000256" key="4">
    <source>
        <dbReference type="ARBA" id="ARBA00023136"/>
    </source>
</evidence>
<evidence type="ECO:0000256" key="3">
    <source>
        <dbReference type="ARBA" id="ARBA00022989"/>
    </source>
</evidence>